<dbReference type="EMBL" id="LGRV01000003">
    <property type="protein sequence ID" value="KOS67582.1"/>
    <property type="molecule type" value="Genomic_DNA"/>
</dbReference>
<comment type="caution">
    <text evidence="5">The sequence shown here is derived from an EMBL/GenBank/DDBJ whole genome shotgun (WGS) entry which is preliminary data.</text>
</comment>
<protein>
    <submittedName>
        <fullName evidence="5">C4-dicarboxylate ABC transporter</fullName>
    </submittedName>
</protein>
<dbReference type="PANTHER" id="PTHR33376">
    <property type="match status" value="1"/>
</dbReference>
<evidence type="ECO:0000256" key="2">
    <source>
        <dbReference type="ARBA" id="ARBA00022448"/>
    </source>
</evidence>
<dbReference type="Pfam" id="PF03480">
    <property type="entry name" value="DctP"/>
    <property type="match status" value="1"/>
</dbReference>
<dbReference type="PROSITE" id="PS51257">
    <property type="entry name" value="PROKAR_LIPOPROTEIN"/>
    <property type="match status" value="1"/>
</dbReference>
<evidence type="ECO:0000256" key="4">
    <source>
        <dbReference type="SAM" id="SignalP"/>
    </source>
</evidence>
<dbReference type="Proteomes" id="UP000050668">
    <property type="component" value="Unassembled WGS sequence"/>
</dbReference>
<dbReference type="PIRSF" id="PIRSF006470">
    <property type="entry name" value="DctB"/>
    <property type="match status" value="1"/>
</dbReference>
<dbReference type="InterPro" id="IPR018389">
    <property type="entry name" value="DctP_fam"/>
</dbReference>
<organism evidence="5 6">
    <name type="scientific">Lysinibacillus contaminans</name>
    <dbReference type="NCBI Taxonomy" id="1293441"/>
    <lineage>
        <taxon>Bacteria</taxon>
        <taxon>Bacillati</taxon>
        <taxon>Bacillota</taxon>
        <taxon>Bacilli</taxon>
        <taxon>Bacillales</taxon>
        <taxon>Bacillaceae</taxon>
        <taxon>Lysinibacillus</taxon>
    </lineage>
</organism>
<keyword evidence="6" id="KW-1185">Reference proteome</keyword>
<feature type="signal peptide" evidence="4">
    <location>
        <begin position="1"/>
        <end position="18"/>
    </location>
</feature>
<dbReference type="PANTHER" id="PTHR33376:SF7">
    <property type="entry name" value="C4-DICARBOXYLATE-BINDING PROTEIN DCTB"/>
    <property type="match status" value="1"/>
</dbReference>
<dbReference type="Gene3D" id="3.40.190.170">
    <property type="entry name" value="Bacterial extracellular solute-binding protein, family 7"/>
    <property type="match status" value="1"/>
</dbReference>
<keyword evidence="3 4" id="KW-0732">Signal</keyword>
<name>A0ABR5JY41_9BACI</name>
<keyword evidence="2" id="KW-0813">Transport</keyword>
<evidence type="ECO:0000313" key="5">
    <source>
        <dbReference type="EMBL" id="KOS67582.1"/>
    </source>
</evidence>
<reference evidence="6" key="1">
    <citation type="submission" date="2015-07" db="EMBL/GenBank/DDBJ databases">
        <title>Fjat-14205 dsm 2895.</title>
        <authorList>
            <person name="Liu B."/>
            <person name="Wang J."/>
            <person name="Zhu Y."/>
            <person name="Liu G."/>
            <person name="Chen Q."/>
            <person name="Chen Z."/>
            <person name="Lan J."/>
            <person name="Che J."/>
            <person name="Ge C."/>
            <person name="Shi H."/>
            <person name="Pan Z."/>
            <person name="Liu X."/>
        </authorList>
    </citation>
    <scope>NUCLEOTIDE SEQUENCE [LARGE SCALE GENOMIC DNA]</scope>
    <source>
        <strain evidence="6">DSM 25560</strain>
    </source>
</reference>
<gene>
    <name evidence="5" type="ORF">AEA09_02770</name>
</gene>
<comment type="similarity">
    <text evidence="1">Belongs to the bacterial solute-binding protein 7 family.</text>
</comment>
<sequence>MKKWLLMSLMAVLVLALAACGGDKKEEASAPAADGDGGYTKEKPLVLKFSHVTSIDSVKGKAADAFAKLVDEKTEGKVKVEVYPSSQLYGDADELDALVSGNVHMIAPSVTKMVKIDPRWQYVDMPYLFENEEHVRKFFESDVAKTILESDQLAANDVKGLVFWGNGFKHFSNNKHPLVKPEDFKGLKFRAQAGKVLEEQFKALNAGSATISFGETYAALQQGTVDGQENTFNNFDTQKYQEVQKHFSVSEHGRLDYAIFVNKPFWDKIPADLLTAVEEALDEATTLALDLASEENEKSFENIKNSGIEVIELTTEQKEAIKAQLDPVYEEFGEVITEELINGIRDLK</sequence>
<evidence type="ECO:0000313" key="6">
    <source>
        <dbReference type="Proteomes" id="UP000050668"/>
    </source>
</evidence>
<dbReference type="NCBIfam" id="TIGR00787">
    <property type="entry name" value="dctP"/>
    <property type="match status" value="1"/>
</dbReference>
<feature type="chain" id="PRO_5046974326" evidence="4">
    <location>
        <begin position="19"/>
        <end position="348"/>
    </location>
</feature>
<dbReference type="InterPro" id="IPR038404">
    <property type="entry name" value="TRAP_DctP_sf"/>
</dbReference>
<evidence type="ECO:0000256" key="1">
    <source>
        <dbReference type="ARBA" id="ARBA00009023"/>
    </source>
</evidence>
<dbReference type="RefSeq" id="WP_053582392.1">
    <property type="nucleotide sequence ID" value="NZ_LGRV01000003.1"/>
</dbReference>
<accession>A0ABR5JY41</accession>
<proteinExistence type="inferred from homology"/>
<dbReference type="InterPro" id="IPR004682">
    <property type="entry name" value="TRAP_DctP"/>
</dbReference>
<dbReference type="NCBIfam" id="NF037995">
    <property type="entry name" value="TRAP_S1"/>
    <property type="match status" value="1"/>
</dbReference>
<evidence type="ECO:0000256" key="3">
    <source>
        <dbReference type="ARBA" id="ARBA00022729"/>
    </source>
</evidence>